<evidence type="ECO:0000313" key="4">
    <source>
        <dbReference type="EMBL" id="KRL59093.1"/>
    </source>
</evidence>
<dbReference type="STRING" id="1423747.FC69_GL001851"/>
<evidence type="ECO:0000313" key="5">
    <source>
        <dbReference type="Proteomes" id="UP000051264"/>
    </source>
</evidence>
<dbReference type="PROSITE" id="PS50977">
    <property type="entry name" value="HTH_TETR_2"/>
    <property type="match status" value="1"/>
</dbReference>
<dbReference type="InterPro" id="IPR039532">
    <property type="entry name" value="TetR_C_Firmicutes"/>
</dbReference>
<dbReference type="InterPro" id="IPR050624">
    <property type="entry name" value="HTH-type_Tx_Regulator"/>
</dbReference>
<dbReference type="AlphaFoldDB" id="A0A0R1RYH9"/>
<dbReference type="PANTHER" id="PTHR43479">
    <property type="entry name" value="ACREF/ENVCD OPERON REPRESSOR-RELATED"/>
    <property type="match status" value="1"/>
</dbReference>
<name>A0A0R1RYH9_9LACO</name>
<dbReference type="PANTHER" id="PTHR43479:SF7">
    <property type="entry name" value="TETR-FAMILY TRANSCRIPTIONAL REGULATOR"/>
    <property type="match status" value="1"/>
</dbReference>
<dbReference type="RefSeq" id="WP_025082984.1">
    <property type="nucleotide sequence ID" value="NZ_AZEX01000055.1"/>
</dbReference>
<organism evidence="4 5">
    <name type="scientific">Latilactobacillus fuchuensis DSM 14340 = JCM 11249</name>
    <dbReference type="NCBI Taxonomy" id="1423747"/>
    <lineage>
        <taxon>Bacteria</taxon>
        <taxon>Bacillati</taxon>
        <taxon>Bacillota</taxon>
        <taxon>Bacilli</taxon>
        <taxon>Lactobacillales</taxon>
        <taxon>Lactobacillaceae</taxon>
        <taxon>Latilactobacillus</taxon>
    </lineage>
</organism>
<protein>
    <recommendedName>
        <fullName evidence="3">HTH tetR-type domain-containing protein</fullName>
    </recommendedName>
</protein>
<dbReference type="Gene3D" id="1.10.357.10">
    <property type="entry name" value="Tetracycline Repressor, domain 2"/>
    <property type="match status" value="1"/>
</dbReference>
<dbReference type="SUPFAM" id="SSF46689">
    <property type="entry name" value="Homeodomain-like"/>
    <property type="match status" value="1"/>
</dbReference>
<dbReference type="InterPro" id="IPR009057">
    <property type="entry name" value="Homeodomain-like_sf"/>
</dbReference>
<dbReference type="Pfam" id="PF14278">
    <property type="entry name" value="TetR_C_8"/>
    <property type="match status" value="1"/>
</dbReference>
<feature type="DNA-binding region" description="H-T-H motif" evidence="2">
    <location>
        <begin position="27"/>
        <end position="46"/>
    </location>
</feature>
<dbReference type="InterPro" id="IPR001647">
    <property type="entry name" value="HTH_TetR"/>
</dbReference>
<keyword evidence="1 2" id="KW-0238">DNA-binding</keyword>
<evidence type="ECO:0000256" key="2">
    <source>
        <dbReference type="PROSITE-ProRule" id="PRU00335"/>
    </source>
</evidence>
<accession>A0A0R1RYH9</accession>
<gene>
    <name evidence="4" type="ORF">FC69_GL001851</name>
</gene>
<dbReference type="EMBL" id="AZEX01000055">
    <property type="protein sequence ID" value="KRL59093.1"/>
    <property type="molecule type" value="Genomic_DNA"/>
</dbReference>
<comment type="caution">
    <text evidence="4">The sequence shown here is derived from an EMBL/GenBank/DDBJ whole genome shotgun (WGS) entry which is preliminary data.</text>
</comment>
<evidence type="ECO:0000256" key="1">
    <source>
        <dbReference type="ARBA" id="ARBA00023125"/>
    </source>
</evidence>
<dbReference type="eggNOG" id="COG1309">
    <property type="taxonomic scope" value="Bacteria"/>
</dbReference>
<proteinExistence type="predicted"/>
<dbReference type="Proteomes" id="UP000051264">
    <property type="component" value="Unassembled WGS sequence"/>
</dbReference>
<dbReference type="GO" id="GO:0003677">
    <property type="term" value="F:DNA binding"/>
    <property type="evidence" value="ECO:0007669"/>
    <property type="project" value="UniProtKB-UniRule"/>
</dbReference>
<evidence type="ECO:0000259" key="3">
    <source>
        <dbReference type="PROSITE" id="PS50977"/>
    </source>
</evidence>
<sequence>MIVIDTKQHLANTLKQLMATTPVDHITVNQLTHHANVARNTFYYHFADINELVAWIYNREIVSQLAAYQQGQDWLKGLDLLVTYIETNRHFCLNTFHSMNRDLLSRFLYRVAFTMVAGVVTDLKADCAPTLQDEIANFYGWSLATQMTQWLVTNLEEPKQEFYQRMQRMLNGTILHILQ</sequence>
<reference evidence="4 5" key="1">
    <citation type="journal article" date="2015" name="Genome Announc.">
        <title>Expanding the biotechnology potential of lactobacilli through comparative genomics of 213 strains and associated genera.</title>
        <authorList>
            <person name="Sun Z."/>
            <person name="Harris H.M."/>
            <person name="McCann A."/>
            <person name="Guo C."/>
            <person name="Argimon S."/>
            <person name="Zhang W."/>
            <person name="Yang X."/>
            <person name="Jeffery I.B."/>
            <person name="Cooney J.C."/>
            <person name="Kagawa T.F."/>
            <person name="Liu W."/>
            <person name="Song Y."/>
            <person name="Salvetti E."/>
            <person name="Wrobel A."/>
            <person name="Rasinkangas P."/>
            <person name="Parkhill J."/>
            <person name="Rea M.C."/>
            <person name="O'Sullivan O."/>
            <person name="Ritari J."/>
            <person name="Douillard F.P."/>
            <person name="Paul Ross R."/>
            <person name="Yang R."/>
            <person name="Briner A.E."/>
            <person name="Felis G.E."/>
            <person name="de Vos W.M."/>
            <person name="Barrangou R."/>
            <person name="Klaenhammer T.R."/>
            <person name="Caufield P.W."/>
            <person name="Cui Y."/>
            <person name="Zhang H."/>
            <person name="O'Toole P.W."/>
        </authorList>
    </citation>
    <scope>NUCLEOTIDE SEQUENCE [LARGE SCALE GENOMIC DNA]</scope>
    <source>
        <strain evidence="4 5">DSM 14340</strain>
    </source>
</reference>
<dbReference type="PATRIC" id="fig|1423747.3.peg.1880"/>
<feature type="domain" description="HTH tetR-type" evidence="3">
    <location>
        <begin position="4"/>
        <end position="64"/>
    </location>
</feature>